<name>A0A1Y1XYJ8_9FUNG</name>
<reference evidence="1 2" key="1">
    <citation type="submission" date="2016-07" db="EMBL/GenBank/DDBJ databases">
        <title>Pervasive Adenine N6-methylation of Active Genes in Fungi.</title>
        <authorList>
            <consortium name="DOE Joint Genome Institute"/>
            <person name="Mondo S.J."/>
            <person name="Dannebaum R.O."/>
            <person name="Kuo R.C."/>
            <person name="Labutti K."/>
            <person name="Haridas S."/>
            <person name="Kuo A."/>
            <person name="Salamov A."/>
            <person name="Ahrendt S.R."/>
            <person name="Lipzen A."/>
            <person name="Sullivan W."/>
            <person name="Andreopoulos W.B."/>
            <person name="Clum A."/>
            <person name="Lindquist E."/>
            <person name="Daum C."/>
            <person name="Ramamoorthy G.K."/>
            <person name="Gryganskyi A."/>
            <person name="Culley D."/>
            <person name="Magnuson J.K."/>
            <person name="James T.Y."/>
            <person name="O'Malley M.A."/>
            <person name="Stajich J.E."/>
            <person name="Spatafora J.W."/>
            <person name="Visel A."/>
            <person name="Grigoriev I.V."/>
        </authorList>
    </citation>
    <scope>NUCLEOTIDE SEQUENCE [LARGE SCALE GENOMIC DNA]</scope>
    <source>
        <strain evidence="1 2">CBS 931.73</strain>
    </source>
</reference>
<comment type="caution">
    <text evidence="1">The sequence shown here is derived from an EMBL/GenBank/DDBJ whole genome shotgun (WGS) entry which is preliminary data.</text>
</comment>
<dbReference type="EMBL" id="MCFE01000359">
    <property type="protein sequence ID" value="ORX90802.1"/>
    <property type="molecule type" value="Genomic_DNA"/>
</dbReference>
<evidence type="ECO:0000313" key="2">
    <source>
        <dbReference type="Proteomes" id="UP000193498"/>
    </source>
</evidence>
<proteinExistence type="predicted"/>
<dbReference type="AlphaFoldDB" id="A0A1Y1XYJ8"/>
<dbReference type="Proteomes" id="UP000193498">
    <property type="component" value="Unassembled WGS sequence"/>
</dbReference>
<gene>
    <name evidence="1" type="ORF">K493DRAFT_304613</name>
</gene>
<sequence>MYPEKSITGKKIVVSWPALGRLEGARKALHDQLGHAVHGGLSEHIQDGLASSFKDTVELGFGRGEEDTVISILKGGVLAKMEIGEMGAGGLHHKKAFQSRLDAHTVSSYSDPGPSGLTTNPKAFTSNRIGAKTILP</sequence>
<dbReference type="InParanoid" id="A0A1Y1XYJ8"/>
<organism evidence="1 2">
    <name type="scientific">Basidiobolus meristosporus CBS 931.73</name>
    <dbReference type="NCBI Taxonomy" id="1314790"/>
    <lineage>
        <taxon>Eukaryota</taxon>
        <taxon>Fungi</taxon>
        <taxon>Fungi incertae sedis</taxon>
        <taxon>Zoopagomycota</taxon>
        <taxon>Entomophthoromycotina</taxon>
        <taxon>Basidiobolomycetes</taxon>
        <taxon>Basidiobolales</taxon>
        <taxon>Basidiobolaceae</taxon>
        <taxon>Basidiobolus</taxon>
    </lineage>
</organism>
<protein>
    <submittedName>
        <fullName evidence="1">Uncharacterized protein</fullName>
    </submittedName>
</protein>
<accession>A0A1Y1XYJ8</accession>
<keyword evidence="2" id="KW-1185">Reference proteome</keyword>
<evidence type="ECO:0000313" key="1">
    <source>
        <dbReference type="EMBL" id="ORX90802.1"/>
    </source>
</evidence>